<dbReference type="AlphaFoldDB" id="A0A9P6A2Z4"/>
<dbReference type="PIRSF" id="PIRSF000102">
    <property type="entry name" value="Lac_mal_DH"/>
    <property type="match status" value="1"/>
</dbReference>
<protein>
    <submittedName>
        <fullName evidence="8">L-lactate dehydrogenase</fullName>
    </submittedName>
</protein>
<evidence type="ECO:0000259" key="7">
    <source>
        <dbReference type="Pfam" id="PF02866"/>
    </source>
</evidence>
<feature type="binding site" evidence="4">
    <location>
        <position position="111"/>
    </location>
    <ligand>
        <name>NAD(+)</name>
        <dbReference type="ChEBI" id="CHEBI:57540"/>
    </ligand>
</feature>
<evidence type="ECO:0000256" key="3">
    <source>
        <dbReference type="PIRSR" id="PIRSR000102-1"/>
    </source>
</evidence>
<feature type="domain" description="Lactate/malate dehydrogenase C-terminal" evidence="7">
    <location>
        <begin position="161"/>
        <end position="197"/>
    </location>
</feature>
<keyword evidence="1 5" id="KW-0560">Oxidoreductase</keyword>
<dbReference type="EMBL" id="MU154548">
    <property type="protein sequence ID" value="KAF9496859.1"/>
    <property type="molecule type" value="Genomic_DNA"/>
</dbReference>
<dbReference type="PANTHER" id="PTHR43128:SF16">
    <property type="entry name" value="L-LACTATE DEHYDROGENASE"/>
    <property type="match status" value="1"/>
</dbReference>
<dbReference type="Pfam" id="PF02866">
    <property type="entry name" value="Ldh_1_C"/>
    <property type="match status" value="2"/>
</dbReference>
<dbReference type="CDD" id="cd00300">
    <property type="entry name" value="LDH_like"/>
    <property type="match status" value="1"/>
</dbReference>
<feature type="binding site" evidence="4">
    <location>
        <begin position="134"/>
        <end position="136"/>
    </location>
    <ligand>
        <name>NAD(+)</name>
        <dbReference type="ChEBI" id="CHEBI:57540"/>
    </ligand>
</feature>
<dbReference type="OrthoDB" id="6270329at2759"/>
<dbReference type="Gene3D" id="3.90.110.10">
    <property type="entry name" value="Lactate dehydrogenase/glycoside hydrolase, family 4, C-terminal"/>
    <property type="match status" value="1"/>
</dbReference>
<dbReference type="InterPro" id="IPR001236">
    <property type="entry name" value="Lactate/malate_DH_N"/>
</dbReference>
<dbReference type="GO" id="GO:0006089">
    <property type="term" value="P:lactate metabolic process"/>
    <property type="evidence" value="ECO:0007669"/>
    <property type="project" value="TreeGrafter"/>
</dbReference>
<organism evidence="8 9">
    <name type="scientific">Pleurotus eryngii</name>
    <name type="common">Boletus of the steppes</name>
    <dbReference type="NCBI Taxonomy" id="5323"/>
    <lineage>
        <taxon>Eukaryota</taxon>
        <taxon>Fungi</taxon>
        <taxon>Dikarya</taxon>
        <taxon>Basidiomycota</taxon>
        <taxon>Agaricomycotina</taxon>
        <taxon>Agaricomycetes</taxon>
        <taxon>Agaricomycetidae</taxon>
        <taxon>Agaricales</taxon>
        <taxon>Pleurotineae</taxon>
        <taxon>Pleurotaceae</taxon>
        <taxon>Pleurotus</taxon>
    </lineage>
</organism>
<dbReference type="PANTHER" id="PTHR43128">
    <property type="entry name" value="L-2-HYDROXYCARBOXYLATE DEHYDROGENASE (NAD(P)(+))"/>
    <property type="match status" value="1"/>
</dbReference>
<evidence type="ECO:0000259" key="6">
    <source>
        <dbReference type="Pfam" id="PF00056"/>
    </source>
</evidence>
<dbReference type="SUPFAM" id="SSF56327">
    <property type="entry name" value="LDH C-terminal domain-like"/>
    <property type="match status" value="1"/>
</dbReference>
<evidence type="ECO:0000256" key="1">
    <source>
        <dbReference type="ARBA" id="ARBA00023002"/>
    </source>
</evidence>
<dbReference type="Pfam" id="PF00056">
    <property type="entry name" value="Ldh_1_N"/>
    <property type="match status" value="1"/>
</dbReference>
<dbReference type="InterPro" id="IPR022383">
    <property type="entry name" value="Lactate/malate_DH_C"/>
</dbReference>
<feature type="active site" description="Proton acceptor" evidence="3">
    <location>
        <position position="191"/>
    </location>
</feature>
<feature type="domain" description="Lactate/malate dehydrogenase N-terminal" evidence="6">
    <location>
        <begin position="16"/>
        <end position="158"/>
    </location>
</feature>
<keyword evidence="2 4" id="KW-0520">NAD</keyword>
<evidence type="ECO:0000256" key="2">
    <source>
        <dbReference type="ARBA" id="ARBA00023027"/>
    </source>
</evidence>
<dbReference type="PRINTS" id="PR00086">
    <property type="entry name" value="LLDHDRGNASE"/>
</dbReference>
<dbReference type="InterPro" id="IPR015955">
    <property type="entry name" value="Lactate_DH/Glyco_Ohase_4_C"/>
</dbReference>
<feature type="binding site" evidence="4">
    <location>
        <begin position="21"/>
        <end position="26"/>
    </location>
    <ligand>
        <name>NAD(+)</name>
        <dbReference type="ChEBI" id="CHEBI:57540"/>
    </ligand>
</feature>
<feature type="binding site" evidence="4">
    <location>
        <position position="46"/>
    </location>
    <ligand>
        <name>NAD(+)</name>
        <dbReference type="ChEBI" id="CHEBI:57540"/>
    </ligand>
</feature>
<dbReference type="SUPFAM" id="SSF51735">
    <property type="entry name" value="NAD(P)-binding Rossmann-fold domains"/>
    <property type="match status" value="1"/>
</dbReference>
<name>A0A9P6A2Z4_PLEER</name>
<dbReference type="InterPro" id="IPR036291">
    <property type="entry name" value="NAD(P)-bd_dom_sf"/>
</dbReference>
<evidence type="ECO:0000256" key="5">
    <source>
        <dbReference type="RuleBase" id="RU003369"/>
    </source>
</evidence>
<reference evidence="8" key="1">
    <citation type="submission" date="2020-11" db="EMBL/GenBank/DDBJ databases">
        <authorList>
            <consortium name="DOE Joint Genome Institute"/>
            <person name="Ahrendt S."/>
            <person name="Riley R."/>
            <person name="Andreopoulos W."/>
            <person name="Labutti K."/>
            <person name="Pangilinan J."/>
            <person name="Ruiz-Duenas F.J."/>
            <person name="Barrasa J.M."/>
            <person name="Sanchez-Garcia M."/>
            <person name="Camarero S."/>
            <person name="Miyauchi S."/>
            <person name="Serrano A."/>
            <person name="Linde D."/>
            <person name="Babiker R."/>
            <person name="Drula E."/>
            <person name="Ayuso-Fernandez I."/>
            <person name="Pacheco R."/>
            <person name="Padilla G."/>
            <person name="Ferreira P."/>
            <person name="Barriuso J."/>
            <person name="Kellner H."/>
            <person name="Castanera R."/>
            <person name="Alfaro M."/>
            <person name="Ramirez L."/>
            <person name="Pisabarro A.G."/>
            <person name="Kuo A."/>
            <person name="Tritt A."/>
            <person name="Lipzen A."/>
            <person name="He G."/>
            <person name="Yan M."/>
            <person name="Ng V."/>
            <person name="Cullen D."/>
            <person name="Martin F."/>
            <person name="Rosso M.-N."/>
            <person name="Henrissat B."/>
            <person name="Hibbett D."/>
            <person name="Martinez A.T."/>
            <person name="Grigoriev I.V."/>
        </authorList>
    </citation>
    <scope>NUCLEOTIDE SEQUENCE</scope>
    <source>
        <strain evidence="8">ATCC 90797</strain>
    </source>
</reference>
<gene>
    <name evidence="8" type="ORF">BDN71DRAFT_1495002</name>
</gene>
<dbReference type="GO" id="GO:0004459">
    <property type="term" value="F:L-lactate dehydrogenase (NAD+) activity"/>
    <property type="evidence" value="ECO:0007669"/>
    <property type="project" value="TreeGrafter"/>
</dbReference>
<dbReference type="InterPro" id="IPR001557">
    <property type="entry name" value="L-lactate/malate_DH"/>
</dbReference>
<dbReference type="Gene3D" id="3.40.50.720">
    <property type="entry name" value="NAD(P)-binding Rossmann-like Domain"/>
    <property type="match status" value="1"/>
</dbReference>
<keyword evidence="9" id="KW-1185">Reference proteome</keyword>
<evidence type="ECO:0000313" key="9">
    <source>
        <dbReference type="Proteomes" id="UP000807025"/>
    </source>
</evidence>
<evidence type="ECO:0000256" key="4">
    <source>
        <dbReference type="PIRSR" id="PIRSR000102-3"/>
    </source>
</evidence>
<dbReference type="Proteomes" id="UP000807025">
    <property type="component" value="Unassembled WGS sequence"/>
</dbReference>
<evidence type="ECO:0000313" key="8">
    <source>
        <dbReference type="EMBL" id="KAF9496859.1"/>
    </source>
</evidence>
<accession>A0A9P6A2Z4</accession>
<comment type="caution">
    <text evidence="8">The sequence shown here is derived from an EMBL/GenBank/DDBJ whole genome shotgun (WGS) entry which is preliminary data.</text>
</comment>
<proteinExistence type="inferred from homology"/>
<feature type="domain" description="Lactate/malate dehydrogenase C-terminal" evidence="7">
    <location>
        <begin position="217"/>
        <end position="339"/>
    </location>
</feature>
<sequence length="342" mass="36199">MDPPAMDPNVLSSRSRIAILGAGSVGSSIALCLILNPVASEVILVDPKVELRDAQVKDLGDATTYHGAVGGGGVKIRSGTHKDAGQCDVIVISAGAKQRHGESRTDLLGRNLHILRSAINDMKPFREDAVILIVANPVDVLTYFARKFSGLPEGQVLGSGTFLDSARLRGILAEKLDVDAGSIDGYVLGEHGETQMVGNNRSSCARLGINDASAKVAWSCVTIGAVPLEQCLLPNTVLDRNAIAKETREKAGKIIQAKGATAYGIGALTGSICKSILFDQRNVRPISHWIEEMGCCLSLPVVLGRKGVLRTLRMPLNEEEQASLAESASALRGFISDAEKIP</sequence>
<comment type="similarity">
    <text evidence="5">Belongs to the LDH/MDH superfamily.</text>
</comment>